<dbReference type="HAMAP" id="MF_01334">
    <property type="entry name" value="Ribosomal_bL25_CTC"/>
    <property type="match status" value="1"/>
</dbReference>
<dbReference type="OrthoDB" id="5242980at2"/>
<evidence type="ECO:0000256" key="1">
    <source>
        <dbReference type="ARBA" id="ARBA00022730"/>
    </source>
</evidence>
<comment type="subunit">
    <text evidence="5">Part of the 50S ribosomal subunit; part of the 5S rRNA/L5/L18/L25 subcomplex. Contacts the 5S rRNA. Binds to the 5S rRNA independently of L5 and L18.</text>
</comment>
<dbReference type="InterPro" id="IPR029751">
    <property type="entry name" value="Ribosomal_L25_dom"/>
</dbReference>
<comment type="caution">
    <text evidence="8">The sequence shown here is derived from an EMBL/GenBank/DDBJ whole genome shotgun (WGS) entry which is preliminary data.</text>
</comment>
<dbReference type="GO" id="GO:0003735">
    <property type="term" value="F:structural constituent of ribosome"/>
    <property type="evidence" value="ECO:0007669"/>
    <property type="project" value="InterPro"/>
</dbReference>
<feature type="domain" description="Large ribosomal subunit protein bL25 L25" evidence="6">
    <location>
        <begin position="6"/>
        <end position="89"/>
    </location>
</feature>
<dbReference type="GO" id="GO:0022625">
    <property type="term" value="C:cytosolic large ribosomal subunit"/>
    <property type="evidence" value="ECO:0007669"/>
    <property type="project" value="TreeGrafter"/>
</dbReference>
<dbReference type="InterPro" id="IPR020057">
    <property type="entry name" value="Ribosomal_bL25_b-dom"/>
</dbReference>
<evidence type="ECO:0000256" key="5">
    <source>
        <dbReference type="HAMAP-Rule" id="MF_01334"/>
    </source>
</evidence>
<dbReference type="PANTHER" id="PTHR33284">
    <property type="entry name" value="RIBOSOMAL PROTEIN L25/GLN-TRNA SYNTHETASE, ANTI-CODON-BINDING DOMAIN-CONTAINING PROTEIN"/>
    <property type="match status" value="1"/>
</dbReference>
<reference evidence="8 9" key="1">
    <citation type="submission" date="2019-04" db="EMBL/GenBank/DDBJ databases">
        <authorList>
            <person name="Jiang L."/>
        </authorList>
    </citation>
    <scope>NUCLEOTIDE SEQUENCE [LARGE SCALE GENOMIC DNA]</scope>
    <source>
        <strain evidence="8 9">YIM 131853</strain>
    </source>
</reference>
<keyword evidence="9" id="KW-1185">Reference proteome</keyword>
<keyword evidence="2 5" id="KW-0694">RNA-binding</keyword>
<dbReference type="NCBIfam" id="NF004131">
    <property type="entry name" value="PRK05618.2-1"/>
    <property type="match status" value="1"/>
</dbReference>
<dbReference type="AlphaFoldDB" id="A0A4S4FE36"/>
<evidence type="ECO:0000256" key="3">
    <source>
        <dbReference type="ARBA" id="ARBA00022980"/>
    </source>
</evidence>
<proteinExistence type="inferred from homology"/>
<dbReference type="RefSeq" id="WP_136428759.1">
    <property type="nucleotide sequence ID" value="NZ_SSSM01000006.1"/>
</dbReference>
<comment type="function">
    <text evidence="5">This is one of the proteins that binds to the 5S RNA in the ribosome where it forms part of the central protuberance.</text>
</comment>
<keyword evidence="4 5" id="KW-0687">Ribonucleoprotein</keyword>
<evidence type="ECO:0000256" key="2">
    <source>
        <dbReference type="ARBA" id="ARBA00022884"/>
    </source>
</evidence>
<dbReference type="SUPFAM" id="SSF50715">
    <property type="entry name" value="Ribosomal protein L25-like"/>
    <property type="match status" value="1"/>
</dbReference>
<dbReference type="PANTHER" id="PTHR33284:SF1">
    <property type="entry name" value="RIBOSOMAL PROTEIN L25_GLN-TRNA SYNTHETASE, ANTI-CODON-BINDING DOMAIN-CONTAINING PROTEIN"/>
    <property type="match status" value="1"/>
</dbReference>
<dbReference type="InterPro" id="IPR001021">
    <property type="entry name" value="Ribosomal_bL25_long"/>
</dbReference>
<keyword evidence="1 5" id="KW-0699">rRNA-binding</keyword>
<dbReference type="InterPro" id="IPR011035">
    <property type="entry name" value="Ribosomal_bL25/Gln-tRNA_synth"/>
</dbReference>
<evidence type="ECO:0000259" key="6">
    <source>
        <dbReference type="Pfam" id="PF01386"/>
    </source>
</evidence>
<dbReference type="Proteomes" id="UP000309133">
    <property type="component" value="Unassembled WGS sequence"/>
</dbReference>
<dbReference type="EMBL" id="SSSM01000006">
    <property type="protein sequence ID" value="THG28400.1"/>
    <property type="molecule type" value="Genomic_DNA"/>
</dbReference>
<evidence type="ECO:0000313" key="8">
    <source>
        <dbReference type="EMBL" id="THG28400.1"/>
    </source>
</evidence>
<evidence type="ECO:0000259" key="7">
    <source>
        <dbReference type="Pfam" id="PF14693"/>
    </source>
</evidence>
<dbReference type="CDD" id="cd00495">
    <property type="entry name" value="Ribosomal_L25_TL5_CTC"/>
    <property type="match status" value="1"/>
</dbReference>
<sequence length="199" mass="20869">MAEKIAADIRQKFGKGAARKLRAAGKIPAVLYGHGGDPQHVALPAHELGLIVRKANAVLELNLGGKTQLALVKDIQKDPVRQIIEHLDLISVRLGEKVQVEIPVHIEGEPASGTVMMLETTTLLLEVEATHIPERVTIDIEGAEDGTQITAADVKLPEGASLVSDPELLIVAVSIPAEQDLGDSLSAGDAATGPAEAAE</sequence>
<evidence type="ECO:0000256" key="4">
    <source>
        <dbReference type="ARBA" id="ARBA00023274"/>
    </source>
</evidence>
<feature type="domain" description="Large ribosomal subunit protein bL25 beta" evidence="7">
    <location>
        <begin position="97"/>
        <end position="176"/>
    </location>
</feature>
<organism evidence="8 9">
    <name type="scientific">Naasia lichenicola</name>
    <dbReference type="NCBI Taxonomy" id="2565933"/>
    <lineage>
        <taxon>Bacteria</taxon>
        <taxon>Bacillati</taxon>
        <taxon>Actinomycetota</taxon>
        <taxon>Actinomycetes</taxon>
        <taxon>Micrococcales</taxon>
        <taxon>Microbacteriaceae</taxon>
        <taxon>Naasia</taxon>
    </lineage>
</organism>
<dbReference type="GO" id="GO:0008097">
    <property type="term" value="F:5S rRNA binding"/>
    <property type="evidence" value="ECO:0007669"/>
    <property type="project" value="InterPro"/>
</dbReference>
<accession>A0A4S4FE36</accession>
<keyword evidence="3 5" id="KW-0689">Ribosomal protein</keyword>
<gene>
    <name evidence="5" type="primary">rplY</name>
    <name evidence="5" type="synonym">ctc</name>
    <name evidence="8" type="ORF">E6C64_16305</name>
</gene>
<protein>
    <recommendedName>
        <fullName evidence="5">Large ribosomal subunit protein bL25</fullName>
    </recommendedName>
    <alternativeName>
        <fullName evidence="5">General stress protein CTC</fullName>
    </alternativeName>
</protein>
<dbReference type="Gene3D" id="2.170.120.20">
    <property type="entry name" value="Ribosomal protein L25, beta domain"/>
    <property type="match status" value="1"/>
</dbReference>
<dbReference type="NCBIfam" id="TIGR00731">
    <property type="entry name" value="bL25_bact_ctc"/>
    <property type="match status" value="1"/>
</dbReference>
<dbReference type="Gene3D" id="2.40.240.10">
    <property type="entry name" value="Ribosomal Protein L25, Chain P"/>
    <property type="match status" value="1"/>
</dbReference>
<dbReference type="InterPro" id="IPR020930">
    <property type="entry name" value="Ribosomal_uL5_bac-type"/>
</dbReference>
<dbReference type="InterPro" id="IPR037121">
    <property type="entry name" value="Ribosomal_bL25_C"/>
</dbReference>
<name>A0A4S4FE36_9MICO</name>
<dbReference type="Pfam" id="PF14693">
    <property type="entry name" value="Ribosomal_TL5_C"/>
    <property type="match status" value="1"/>
</dbReference>
<evidence type="ECO:0000313" key="9">
    <source>
        <dbReference type="Proteomes" id="UP000309133"/>
    </source>
</evidence>
<dbReference type="GO" id="GO:0006412">
    <property type="term" value="P:translation"/>
    <property type="evidence" value="ECO:0007669"/>
    <property type="project" value="UniProtKB-UniRule"/>
</dbReference>
<dbReference type="Pfam" id="PF01386">
    <property type="entry name" value="Ribosomal_L25p"/>
    <property type="match status" value="1"/>
</dbReference>
<comment type="similarity">
    <text evidence="5">Belongs to the bacterial ribosomal protein bL25 family. CTC subfamily.</text>
</comment>
<dbReference type="InterPro" id="IPR020056">
    <property type="entry name" value="Rbsml_bL25/Gln-tRNA_synth_N"/>
</dbReference>